<organism evidence="6 7">
    <name type="scientific">Pigmentiphaga litoralis</name>
    <dbReference type="NCBI Taxonomy" id="516702"/>
    <lineage>
        <taxon>Bacteria</taxon>
        <taxon>Pseudomonadati</taxon>
        <taxon>Pseudomonadota</taxon>
        <taxon>Betaproteobacteria</taxon>
        <taxon>Burkholderiales</taxon>
        <taxon>Alcaligenaceae</taxon>
        <taxon>Pigmentiphaga</taxon>
    </lineage>
</organism>
<proteinExistence type="inferred from homology"/>
<dbReference type="InterPro" id="IPR036477">
    <property type="entry name" value="Formyl_transf_N_sf"/>
</dbReference>
<name>A0A7Y9IZP4_9BURK</name>
<feature type="binding site" evidence="4">
    <location>
        <position position="61"/>
    </location>
    <ligand>
        <name>(6R)-10-formyltetrahydrofolate</name>
        <dbReference type="ChEBI" id="CHEBI:195366"/>
    </ligand>
</feature>
<feature type="site" description="Raises pKa of active site His" evidence="4">
    <location>
        <position position="141"/>
    </location>
</feature>
<dbReference type="AlphaFoldDB" id="A0A7Y9IZP4"/>
<keyword evidence="3 4" id="KW-0658">Purine biosynthesis</keyword>
<evidence type="ECO:0000313" key="6">
    <source>
        <dbReference type="EMBL" id="NYE85795.1"/>
    </source>
</evidence>
<dbReference type="GO" id="GO:0005829">
    <property type="term" value="C:cytosol"/>
    <property type="evidence" value="ECO:0007669"/>
    <property type="project" value="TreeGrafter"/>
</dbReference>
<feature type="binding site" evidence="4">
    <location>
        <begin position="8"/>
        <end position="10"/>
    </location>
    <ligand>
        <name>N(1)-(5-phospho-beta-D-ribosyl)glycinamide</name>
        <dbReference type="ChEBI" id="CHEBI:143788"/>
    </ligand>
</feature>
<protein>
    <recommendedName>
        <fullName evidence="4">Phosphoribosylglycinamide formyltransferase</fullName>
        <ecNumber evidence="4">2.1.2.2</ecNumber>
    </recommendedName>
    <alternativeName>
        <fullName evidence="4">5'-phosphoribosylglycinamide transformylase</fullName>
    </alternativeName>
    <alternativeName>
        <fullName evidence="4">GAR transformylase</fullName>
        <shortName evidence="4">GART</shortName>
    </alternativeName>
</protein>
<dbReference type="EC" id="2.1.2.2" evidence="4"/>
<dbReference type="PANTHER" id="PTHR43369">
    <property type="entry name" value="PHOSPHORIBOSYLGLYCINAMIDE FORMYLTRANSFERASE"/>
    <property type="match status" value="1"/>
</dbReference>
<comment type="caution">
    <text evidence="6">The sequence shown here is derived from an EMBL/GenBank/DDBJ whole genome shotgun (WGS) entry which is preliminary data.</text>
</comment>
<dbReference type="InterPro" id="IPR004607">
    <property type="entry name" value="GART"/>
</dbReference>
<dbReference type="GO" id="GO:0004644">
    <property type="term" value="F:phosphoribosylglycinamide formyltransferase activity"/>
    <property type="evidence" value="ECO:0007669"/>
    <property type="project" value="UniProtKB-UniRule"/>
</dbReference>
<evidence type="ECO:0000256" key="1">
    <source>
        <dbReference type="ARBA" id="ARBA00005054"/>
    </source>
</evidence>
<comment type="pathway">
    <text evidence="1 4">Purine metabolism; IMP biosynthesis via de novo pathway; N(2)-formyl-N(1)-(5-phospho-D-ribosyl)glycinamide from N(1)-(5-phospho-D-ribosyl)glycinamide (10-formyl THF route): step 1/1.</text>
</comment>
<dbReference type="Pfam" id="PF00551">
    <property type="entry name" value="Formyl_trans_N"/>
    <property type="match status" value="1"/>
</dbReference>
<feature type="domain" description="Formyl transferase N-terminal" evidence="5">
    <location>
        <begin position="2"/>
        <end position="177"/>
    </location>
</feature>
<evidence type="ECO:0000256" key="2">
    <source>
        <dbReference type="ARBA" id="ARBA00022679"/>
    </source>
</evidence>
<dbReference type="Gene3D" id="3.40.50.170">
    <property type="entry name" value="Formyl transferase, N-terminal domain"/>
    <property type="match status" value="1"/>
</dbReference>
<comment type="function">
    <text evidence="4">Catalyzes the transfer of a formyl group from 10-formyltetrahydrofolate to 5-phospho-ribosyl-glycinamide (GAR), producing 5-phospho-ribosyl-N-formylglycinamide (FGAR) and tetrahydrofolate.</text>
</comment>
<comment type="similarity">
    <text evidence="4">Belongs to the GART family.</text>
</comment>
<dbReference type="UniPathway" id="UPA00074">
    <property type="reaction ID" value="UER00126"/>
</dbReference>
<keyword evidence="7" id="KW-1185">Reference proteome</keyword>
<keyword evidence="2 4" id="KW-0808">Transferase</keyword>
<evidence type="ECO:0000259" key="5">
    <source>
        <dbReference type="Pfam" id="PF00551"/>
    </source>
</evidence>
<evidence type="ECO:0000256" key="4">
    <source>
        <dbReference type="HAMAP-Rule" id="MF_01930"/>
    </source>
</evidence>
<reference evidence="6 7" key="1">
    <citation type="submission" date="2020-07" db="EMBL/GenBank/DDBJ databases">
        <title>Genomic Encyclopedia of Type Strains, Phase IV (KMG-V): Genome sequencing to study the core and pangenomes of soil and plant-associated prokaryotes.</title>
        <authorList>
            <person name="Whitman W."/>
        </authorList>
    </citation>
    <scope>NUCLEOTIDE SEQUENCE [LARGE SCALE GENOMIC DNA]</scope>
    <source>
        <strain evidence="6 7">SAS40</strain>
    </source>
</reference>
<dbReference type="CDD" id="cd08645">
    <property type="entry name" value="FMT_core_GART"/>
    <property type="match status" value="1"/>
</dbReference>
<feature type="binding site" evidence="4">
    <location>
        <position position="103"/>
    </location>
    <ligand>
        <name>(6R)-10-formyltetrahydrofolate</name>
        <dbReference type="ChEBI" id="CHEBI:195366"/>
    </ligand>
</feature>
<dbReference type="SUPFAM" id="SSF53328">
    <property type="entry name" value="Formyltransferase"/>
    <property type="match status" value="1"/>
</dbReference>
<sequence>MILISGRGSNLQAIADACHVRELPAQVVGVIANRASASGLEWAASRGIPTRVVSHQGHADRASFDAALAQEIDALAPDYVLLAGFMRILTDGFVNHYAGRLINIHPSLLPLFPGLATHQQALDAGVQVHGCTVHVVTPELDHGPIIAQGIVPVQAGDTPDSLSARVLQVEHQVYPAVAQWLAEGRVQIHGDQVSVTGVSRRLFEGGVATPTASAPAPAAPLTAAALACTAAPAALPGHVVASSADIPHLPVATSATLRETV</sequence>
<dbReference type="InterPro" id="IPR002376">
    <property type="entry name" value="Formyl_transf_N"/>
</dbReference>
<feature type="binding site" evidence="4">
    <location>
        <begin position="86"/>
        <end position="89"/>
    </location>
    <ligand>
        <name>(6R)-10-formyltetrahydrofolate</name>
        <dbReference type="ChEBI" id="CHEBI:195366"/>
    </ligand>
</feature>
<dbReference type="GO" id="GO:0006189">
    <property type="term" value="P:'de novo' IMP biosynthetic process"/>
    <property type="evidence" value="ECO:0007669"/>
    <property type="project" value="UniProtKB-UniRule"/>
</dbReference>
<dbReference type="NCBIfam" id="TIGR00639">
    <property type="entry name" value="PurN"/>
    <property type="match status" value="1"/>
</dbReference>
<evidence type="ECO:0000313" key="7">
    <source>
        <dbReference type="Proteomes" id="UP000542125"/>
    </source>
</evidence>
<dbReference type="EMBL" id="JACBYR010000003">
    <property type="protein sequence ID" value="NYE85795.1"/>
    <property type="molecule type" value="Genomic_DNA"/>
</dbReference>
<dbReference type="HAMAP" id="MF_01930">
    <property type="entry name" value="PurN"/>
    <property type="match status" value="1"/>
</dbReference>
<accession>A0A7Y9IZP4</accession>
<dbReference type="PANTHER" id="PTHR43369:SF2">
    <property type="entry name" value="PHOSPHORIBOSYLGLYCINAMIDE FORMYLTRANSFERASE"/>
    <property type="match status" value="1"/>
</dbReference>
<comment type="catalytic activity">
    <reaction evidence="4">
        <text>N(1)-(5-phospho-beta-D-ribosyl)glycinamide + (6R)-10-formyltetrahydrofolate = N(2)-formyl-N(1)-(5-phospho-beta-D-ribosyl)glycinamide + (6S)-5,6,7,8-tetrahydrofolate + H(+)</text>
        <dbReference type="Rhea" id="RHEA:15053"/>
        <dbReference type="ChEBI" id="CHEBI:15378"/>
        <dbReference type="ChEBI" id="CHEBI:57453"/>
        <dbReference type="ChEBI" id="CHEBI:143788"/>
        <dbReference type="ChEBI" id="CHEBI:147286"/>
        <dbReference type="ChEBI" id="CHEBI:195366"/>
        <dbReference type="EC" id="2.1.2.2"/>
    </reaction>
</comment>
<gene>
    <name evidence="4" type="primary">purN</name>
    <name evidence="6" type="ORF">FHW18_005114</name>
</gene>
<evidence type="ECO:0000256" key="3">
    <source>
        <dbReference type="ARBA" id="ARBA00022755"/>
    </source>
</evidence>
<dbReference type="Proteomes" id="UP000542125">
    <property type="component" value="Unassembled WGS sequence"/>
</dbReference>
<feature type="active site" description="Proton donor" evidence="4">
    <location>
        <position position="105"/>
    </location>
</feature>